<dbReference type="InterPro" id="IPR036770">
    <property type="entry name" value="Ankyrin_rpt-contain_sf"/>
</dbReference>
<evidence type="ECO:0000256" key="1">
    <source>
        <dbReference type="ARBA" id="ARBA00022737"/>
    </source>
</evidence>
<reference evidence="3" key="1">
    <citation type="submission" date="2018-03" db="EMBL/GenBank/DDBJ databases">
        <title>Draft genome sequences of Megaviruse, new member of the family Mimiviridae isolated from water in Shanghai, China.</title>
        <authorList>
            <person name="Xia Y."/>
        </authorList>
    </citation>
    <scope>NUCLEOTIDE SEQUENCE</scope>
    <source>
        <strain evidence="3">SH</strain>
    </source>
</reference>
<dbReference type="Gene3D" id="1.25.40.20">
    <property type="entry name" value="Ankyrin repeat-containing domain"/>
    <property type="match status" value="1"/>
</dbReference>
<dbReference type="PANTHER" id="PTHR24189:SF50">
    <property type="entry name" value="ANKYRIN REPEAT AND SOCS BOX PROTEIN 2"/>
    <property type="match status" value="1"/>
</dbReference>
<evidence type="ECO:0000313" key="3">
    <source>
        <dbReference type="EMBL" id="AZL89200.1"/>
    </source>
</evidence>
<dbReference type="Pfam" id="PF12796">
    <property type="entry name" value="Ank_2"/>
    <property type="match status" value="1"/>
</dbReference>
<dbReference type="InterPro" id="IPR050745">
    <property type="entry name" value="Multifunctional_regulatory"/>
</dbReference>
<keyword evidence="1" id="KW-0677">Repeat</keyword>
<accession>A0A3S8UWK9</accession>
<dbReference type="PANTHER" id="PTHR24189">
    <property type="entry name" value="MYOTROPHIN"/>
    <property type="match status" value="1"/>
</dbReference>
<dbReference type="Pfam" id="PF00023">
    <property type="entry name" value="Ank"/>
    <property type="match status" value="1"/>
</dbReference>
<dbReference type="GeneID" id="80525990"/>
<dbReference type="SUPFAM" id="SSF48403">
    <property type="entry name" value="Ankyrin repeat"/>
    <property type="match status" value="1"/>
</dbReference>
<proteinExistence type="predicted"/>
<name>A0A3S8UWK9_9VIRU</name>
<dbReference type="EMBL" id="MH046811">
    <property type="protein sequence ID" value="AZL89200.1"/>
    <property type="molecule type" value="Genomic_DNA"/>
</dbReference>
<organism evidence="3">
    <name type="scientific">Megavirus baoshan</name>
    <dbReference type="NCBI Taxonomy" id="2496520"/>
    <lineage>
        <taxon>Viruses</taxon>
        <taxon>Varidnaviria</taxon>
        <taxon>Bamfordvirae</taxon>
        <taxon>Nucleocytoviricota</taxon>
        <taxon>Megaviricetes</taxon>
        <taxon>Imitervirales</taxon>
        <taxon>Mimiviridae</taxon>
        <taxon>Megamimivirinae</taxon>
        <taxon>Megavirus</taxon>
        <taxon>Megavirus baoshanense</taxon>
    </lineage>
</organism>
<sequence>MNIMQDDVVLPYDFNYEYVLPRFKCRNLTKLMYYIIYERKIDNSRHKILKQIKKYPDNINAVNSKNLSALFLAAFYSNTLSSLETVRFLIENKANVNIYTSDNYSILQLCSRCSNLYSSNETIKLLLDHGADINYKINFSNVTALILACTNSSTNSNIETVKLLINRGAKIDKIGKKKINCELICASFPIESSYNIETIKILLDSGANINSCDEDNKTALIHSTVKGNHVFNYSTFKKVEKVNMDIIKLFLDYGIDYTVKDKDDKTFMDYLSQENKQIAQNVINMIETSKSIKANIDKNIVYNVNDFLHRPDSLRSKILSIKWNLDNNSYNQIKMTNPELIDYFGIYDEDDFITKITDCYRFI</sequence>
<dbReference type="InterPro" id="IPR002110">
    <property type="entry name" value="Ankyrin_rpt"/>
</dbReference>
<dbReference type="SMART" id="SM00248">
    <property type="entry name" value="ANK"/>
    <property type="match status" value="6"/>
</dbReference>
<dbReference type="RefSeq" id="YP_010788695.1">
    <property type="nucleotide sequence ID" value="NC_075367.1"/>
</dbReference>
<evidence type="ECO:0000256" key="2">
    <source>
        <dbReference type="ARBA" id="ARBA00023043"/>
    </source>
</evidence>
<protein>
    <submittedName>
        <fullName evidence="3">Putative ankyrin repeat protein</fullName>
    </submittedName>
</protein>
<keyword evidence="2" id="KW-0040">ANK repeat</keyword>
<dbReference type="KEGG" id="vg:80525990"/>